<gene>
    <name evidence="1" type="ORF">ALC60_09643</name>
</gene>
<keyword evidence="2" id="KW-1185">Reference proteome</keyword>
<accession>A0A151WTL7</accession>
<reference evidence="1 2" key="1">
    <citation type="submission" date="2015-09" db="EMBL/GenBank/DDBJ databases">
        <title>Trachymyrmex zeteki WGS genome.</title>
        <authorList>
            <person name="Nygaard S."/>
            <person name="Hu H."/>
            <person name="Boomsma J."/>
            <person name="Zhang G."/>
        </authorList>
    </citation>
    <scope>NUCLEOTIDE SEQUENCE [LARGE SCALE GENOMIC DNA]</scope>
    <source>
        <strain evidence="1">Tzet28-1</strain>
        <tissue evidence="1">Whole body</tissue>
    </source>
</reference>
<dbReference type="EMBL" id="KQ982753">
    <property type="protein sequence ID" value="KYQ51178.1"/>
    <property type="molecule type" value="Genomic_DNA"/>
</dbReference>
<feature type="non-terminal residue" evidence="1">
    <location>
        <position position="1"/>
    </location>
</feature>
<name>A0A151WTL7_9HYME</name>
<evidence type="ECO:0000313" key="2">
    <source>
        <dbReference type="Proteomes" id="UP000075809"/>
    </source>
</evidence>
<dbReference type="Proteomes" id="UP000075809">
    <property type="component" value="Unassembled WGS sequence"/>
</dbReference>
<sequence length="258" mass="28990">HVVLNCSGDNSRPRWRLGLPGCKYDGEGNGVELKSSDEELARGTISESRVGEPGNPISVILFHGRRGRQREGAVFSGLLCSSIQNVAQRQRKDDGNAKASMQTAGYNGYTPRAAFQSEPAHGRSAEVPYWLFTIGQAEHYATVLNPGMWPVEMPLLSFTCLYTVQEIYDLYFSLRANYERHRVLLFSIEKSGLQLQIDIFRTLSQSFKPPLQRMAMLDCNFNFAGAVNSIHSEREWCLGALQTVIARKRRKQKTVEDA</sequence>
<organism evidence="1 2">
    <name type="scientific">Mycetomoellerius zeteki</name>
    <dbReference type="NCBI Taxonomy" id="64791"/>
    <lineage>
        <taxon>Eukaryota</taxon>
        <taxon>Metazoa</taxon>
        <taxon>Ecdysozoa</taxon>
        <taxon>Arthropoda</taxon>
        <taxon>Hexapoda</taxon>
        <taxon>Insecta</taxon>
        <taxon>Pterygota</taxon>
        <taxon>Neoptera</taxon>
        <taxon>Endopterygota</taxon>
        <taxon>Hymenoptera</taxon>
        <taxon>Apocrita</taxon>
        <taxon>Aculeata</taxon>
        <taxon>Formicoidea</taxon>
        <taxon>Formicidae</taxon>
        <taxon>Myrmicinae</taxon>
        <taxon>Mycetomoellerius</taxon>
    </lineage>
</organism>
<dbReference type="STRING" id="64791.A0A151WTL7"/>
<protein>
    <submittedName>
        <fullName evidence="1">Uncharacterized protein</fullName>
    </submittedName>
</protein>
<evidence type="ECO:0000313" key="1">
    <source>
        <dbReference type="EMBL" id="KYQ51178.1"/>
    </source>
</evidence>
<dbReference type="AlphaFoldDB" id="A0A151WTL7"/>
<proteinExistence type="predicted"/>